<dbReference type="Pfam" id="PF00514">
    <property type="entry name" value="Arm"/>
    <property type="match status" value="3"/>
</dbReference>
<feature type="region of interest" description="Disordered" evidence="8">
    <location>
        <begin position="292"/>
        <end position="361"/>
    </location>
</feature>
<dbReference type="CDD" id="cd16664">
    <property type="entry name" value="RING-Ubox_PUB"/>
    <property type="match status" value="1"/>
</dbReference>
<evidence type="ECO:0000313" key="10">
    <source>
        <dbReference type="EMBL" id="KAL0324155.1"/>
    </source>
</evidence>
<gene>
    <name evidence="10" type="ORF">Scaly_2382600</name>
</gene>
<dbReference type="Pfam" id="PF25240">
    <property type="entry name" value="PUB2_N"/>
    <property type="match status" value="1"/>
</dbReference>
<dbReference type="PROSITE" id="PS50176">
    <property type="entry name" value="ARM_REPEAT"/>
    <property type="match status" value="1"/>
</dbReference>
<evidence type="ECO:0000259" key="9">
    <source>
        <dbReference type="PROSITE" id="PS51698"/>
    </source>
</evidence>
<dbReference type="SUPFAM" id="SSF57850">
    <property type="entry name" value="RING/U-box"/>
    <property type="match status" value="1"/>
</dbReference>
<dbReference type="PANTHER" id="PTHR23315:SF7">
    <property type="entry name" value="U-BOX DOMAIN-CONTAINING PROTEIN 4"/>
    <property type="match status" value="1"/>
</dbReference>
<reference evidence="10" key="2">
    <citation type="journal article" date="2024" name="Plant">
        <title>Genomic evolution and insights into agronomic trait innovations of Sesamum species.</title>
        <authorList>
            <person name="Miao H."/>
            <person name="Wang L."/>
            <person name="Qu L."/>
            <person name="Liu H."/>
            <person name="Sun Y."/>
            <person name="Le M."/>
            <person name="Wang Q."/>
            <person name="Wei S."/>
            <person name="Zheng Y."/>
            <person name="Lin W."/>
            <person name="Duan Y."/>
            <person name="Cao H."/>
            <person name="Xiong S."/>
            <person name="Wang X."/>
            <person name="Wei L."/>
            <person name="Li C."/>
            <person name="Ma Q."/>
            <person name="Ju M."/>
            <person name="Zhao R."/>
            <person name="Li G."/>
            <person name="Mu C."/>
            <person name="Tian Q."/>
            <person name="Mei H."/>
            <person name="Zhang T."/>
            <person name="Gao T."/>
            <person name="Zhang H."/>
        </authorList>
    </citation>
    <scope>NUCLEOTIDE SEQUENCE</scope>
    <source>
        <strain evidence="10">KEN8</strain>
    </source>
</reference>
<feature type="repeat" description="ARM" evidence="7">
    <location>
        <begin position="510"/>
        <end position="552"/>
    </location>
</feature>
<accession>A0AAW2LYA9</accession>
<evidence type="ECO:0000256" key="2">
    <source>
        <dbReference type="ARBA" id="ARBA00004906"/>
    </source>
</evidence>
<dbReference type="InterPro" id="IPR016024">
    <property type="entry name" value="ARM-type_fold"/>
</dbReference>
<comment type="pathway">
    <text evidence="2">Protein modification; protein ubiquitination.</text>
</comment>
<dbReference type="InterPro" id="IPR045210">
    <property type="entry name" value="RING-Ubox_PUB"/>
</dbReference>
<dbReference type="EMBL" id="JACGWM010000015">
    <property type="protein sequence ID" value="KAL0324155.1"/>
    <property type="molecule type" value="Genomic_DNA"/>
</dbReference>
<sequence>MYQEMEISLLKSLLNSITSFLQLSSFEGIKSEPLQKYYQKIEQILKLLKQILDAIVGSEIASDEMLQRAFAGLQSVDELREICETWQPLMSKIYLVLQVESLVSKARTHGFEIVESLKSSNHSLPAELSAASLEHCVKKIKHVEYEQASVIVGKAIKDHVEGSGATLDSLSEVADTLALKSNQELLIEAVALDKLKENAEQADKIAHDPVIVASGQTYERAFIRKWLDLGLTVCPKTRQTLAHTNLIPNYTVKALIANWCESNNVKLPDPTKSINLNQPSSLLSNAGSVGVRRVNTSGAPDRPLASQVNSSIPPIATQRDRTSSHPRSLSEDSLNEAAVTGTGLDAERVSPGSSGDMSDHSGEKFELSWSILDVHLEMVELGLMKAADGSEVASHASAYVSDASGELAAESQPAANLSAPQREPDFLSRLETRSRGQAIWRRPSERLIPRIVSSPTVEMRADLLEVETQVKRLVEDLKSGSLDAQSNATAEIRLLAKHNNDNRIVIASCGAIGLLVNLLHSKDLAIQENAVTALLNLSINDNNKSAIANANAIEPLIHVLETGSPEAKENSAATLFSLSVIEEHKIKIGRSGAIKPLVDLLGNGTPRGKRDAATALFNLSMHHEHKPESYKQVQSNTL</sequence>
<name>A0AAW2LYA9_9LAMI</name>
<evidence type="ECO:0000256" key="6">
    <source>
        <dbReference type="ARBA" id="ARBA00022786"/>
    </source>
</evidence>
<dbReference type="Gene3D" id="3.30.40.10">
    <property type="entry name" value="Zinc/RING finger domain, C3HC4 (zinc finger)"/>
    <property type="match status" value="1"/>
</dbReference>
<dbReference type="Gene3D" id="1.25.10.10">
    <property type="entry name" value="Leucine-rich Repeat Variant"/>
    <property type="match status" value="1"/>
</dbReference>
<evidence type="ECO:0000256" key="3">
    <source>
        <dbReference type="ARBA" id="ARBA00012483"/>
    </source>
</evidence>
<dbReference type="InterPro" id="IPR057314">
    <property type="entry name" value="PUB2-4-like_N"/>
</dbReference>
<reference evidence="10" key="1">
    <citation type="submission" date="2020-06" db="EMBL/GenBank/DDBJ databases">
        <authorList>
            <person name="Li T."/>
            <person name="Hu X."/>
            <person name="Zhang T."/>
            <person name="Song X."/>
            <person name="Zhang H."/>
            <person name="Dai N."/>
            <person name="Sheng W."/>
            <person name="Hou X."/>
            <person name="Wei L."/>
        </authorList>
    </citation>
    <scope>NUCLEOTIDE SEQUENCE</scope>
    <source>
        <strain evidence="10">KEN8</strain>
        <tissue evidence="10">Leaf</tissue>
    </source>
</reference>
<dbReference type="GO" id="GO:0016567">
    <property type="term" value="P:protein ubiquitination"/>
    <property type="evidence" value="ECO:0007669"/>
    <property type="project" value="InterPro"/>
</dbReference>
<keyword evidence="6" id="KW-0833">Ubl conjugation pathway</keyword>
<dbReference type="Pfam" id="PF04564">
    <property type="entry name" value="U-box"/>
    <property type="match status" value="1"/>
</dbReference>
<dbReference type="PROSITE" id="PS51698">
    <property type="entry name" value="U_BOX"/>
    <property type="match status" value="1"/>
</dbReference>
<organism evidence="10">
    <name type="scientific">Sesamum calycinum</name>
    <dbReference type="NCBI Taxonomy" id="2727403"/>
    <lineage>
        <taxon>Eukaryota</taxon>
        <taxon>Viridiplantae</taxon>
        <taxon>Streptophyta</taxon>
        <taxon>Embryophyta</taxon>
        <taxon>Tracheophyta</taxon>
        <taxon>Spermatophyta</taxon>
        <taxon>Magnoliopsida</taxon>
        <taxon>eudicotyledons</taxon>
        <taxon>Gunneridae</taxon>
        <taxon>Pentapetalae</taxon>
        <taxon>asterids</taxon>
        <taxon>lamiids</taxon>
        <taxon>Lamiales</taxon>
        <taxon>Pedaliaceae</taxon>
        <taxon>Sesamum</taxon>
    </lineage>
</organism>
<dbReference type="AlphaFoldDB" id="A0AAW2LYA9"/>
<protein>
    <recommendedName>
        <fullName evidence="3">RING-type E3 ubiquitin transferase</fullName>
        <ecNumber evidence="3">2.3.2.27</ecNumber>
    </recommendedName>
</protein>
<dbReference type="FunFam" id="1.25.10.10:FF:000614">
    <property type="entry name" value="RING-type E3 ubiquitin transferase"/>
    <property type="match status" value="1"/>
</dbReference>
<dbReference type="InterPro" id="IPR011989">
    <property type="entry name" value="ARM-like"/>
</dbReference>
<evidence type="ECO:0000256" key="8">
    <source>
        <dbReference type="SAM" id="MobiDB-lite"/>
    </source>
</evidence>
<comment type="catalytic activity">
    <reaction evidence="1">
        <text>S-ubiquitinyl-[E2 ubiquitin-conjugating enzyme]-L-cysteine + [acceptor protein]-L-lysine = [E2 ubiquitin-conjugating enzyme]-L-cysteine + N(6)-ubiquitinyl-[acceptor protein]-L-lysine.</text>
        <dbReference type="EC" id="2.3.2.27"/>
    </reaction>
</comment>
<dbReference type="EC" id="2.3.2.27" evidence="3"/>
<evidence type="ECO:0000256" key="7">
    <source>
        <dbReference type="PROSITE-ProRule" id="PRU00259"/>
    </source>
</evidence>
<dbReference type="InterPro" id="IPR003613">
    <property type="entry name" value="Ubox_domain"/>
</dbReference>
<feature type="domain" description="U-box" evidence="9">
    <location>
        <begin position="208"/>
        <end position="266"/>
    </location>
</feature>
<dbReference type="SMART" id="SM00504">
    <property type="entry name" value="Ubox"/>
    <property type="match status" value="1"/>
</dbReference>
<comment type="caution">
    <text evidence="10">The sequence shown here is derived from an EMBL/GenBank/DDBJ whole genome shotgun (WGS) entry which is preliminary data.</text>
</comment>
<keyword evidence="4" id="KW-0808">Transferase</keyword>
<dbReference type="SUPFAM" id="SSF48371">
    <property type="entry name" value="ARM repeat"/>
    <property type="match status" value="1"/>
</dbReference>
<evidence type="ECO:0000256" key="4">
    <source>
        <dbReference type="ARBA" id="ARBA00022679"/>
    </source>
</evidence>
<dbReference type="PANTHER" id="PTHR23315">
    <property type="entry name" value="U BOX DOMAIN-CONTAINING"/>
    <property type="match status" value="1"/>
</dbReference>
<evidence type="ECO:0000256" key="1">
    <source>
        <dbReference type="ARBA" id="ARBA00000900"/>
    </source>
</evidence>
<keyword evidence="5" id="KW-0677">Repeat</keyword>
<dbReference type="InterPro" id="IPR013083">
    <property type="entry name" value="Znf_RING/FYVE/PHD"/>
</dbReference>
<dbReference type="InterPro" id="IPR000225">
    <property type="entry name" value="Armadillo"/>
</dbReference>
<evidence type="ECO:0000256" key="5">
    <source>
        <dbReference type="ARBA" id="ARBA00022737"/>
    </source>
</evidence>
<dbReference type="GO" id="GO:0061630">
    <property type="term" value="F:ubiquitin protein ligase activity"/>
    <property type="evidence" value="ECO:0007669"/>
    <property type="project" value="UniProtKB-EC"/>
</dbReference>
<dbReference type="SMART" id="SM00185">
    <property type="entry name" value="ARM"/>
    <property type="match status" value="3"/>
</dbReference>
<proteinExistence type="predicted"/>